<evidence type="ECO:0000256" key="10">
    <source>
        <dbReference type="ARBA" id="ARBA00026119"/>
    </source>
</evidence>
<dbReference type="SMART" id="SM00829">
    <property type="entry name" value="PKS_ER"/>
    <property type="match status" value="1"/>
</dbReference>
<dbReference type="AlphaFoldDB" id="A0A9P7GTA4"/>
<reference evidence="18" key="1">
    <citation type="submission" date="2021-04" db="EMBL/GenBank/DDBJ databases">
        <title>Draft genome of Fusarium avenaceum strain F156N33, isolated from an atmospheric sample in Virginia.</title>
        <authorList>
            <person name="Yang S."/>
            <person name="Vinatzer B.A."/>
            <person name="Coleman J."/>
        </authorList>
    </citation>
    <scope>NUCLEOTIDE SEQUENCE</scope>
    <source>
        <strain evidence="18">F156N33</strain>
    </source>
</reference>
<dbReference type="GO" id="GO:0008270">
    <property type="term" value="F:zinc ion binding"/>
    <property type="evidence" value="ECO:0007669"/>
    <property type="project" value="InterPro"/>
</dbReference>
<dbReference type="InterPro" id="IPR045306">
    <property type="entry name" value="SDH-like"/>
</dbReference>
<dbReference type="CDD" id="cd05285">
    <property type="entry name" value="sorbitol_DH"/>
    <property type="match status" value="1"/>
</dbReference>
<name>A0A9P7GTA4_9HYPO</name>
<dbReference type="EC" id="1.1.1.12" evidence="13"/>
<comment type="catalytic activity">
    <reaction evidence="15">
        <text>L-arabinitol + NAD(+) = L-xylulose + NADH + H(+)</text>
        <dbReference type="Rhea" id="RHEA:16381"/>
        <dbReference type="ChEBI" id="CHEBI:15378"/>
        <dbReference type="ChEBI" id="CHEBI:17399"/>
        <dbReference type="ChEBI" id="CHEBI:18403"/>
        <dbReference type="ChEBI" id="CHEBI:57540"/>
        <dbReference type="ChEBI" id="CHEBI:57945"/>
        <dbReference type="EC" id="1.1.1.12"/>
    </reaction>
</comment>
<evidence type="ECO:0000256" key="16">
    <source>
        <dbReference type="RuleBase" id="RU361277"/>
    </source>
</evidence>
<dbReference type="FunFam" id="3.40.50.720:FF:000068">
    <property type="entry name" value="Sorbitol dehydrogenase"/>
    <property type="match status" value="1"/>
</dbReference>
<dbReference type="PROSITE" id="PS00059">
    <property type="entry name" value="ADH_ZINC"/>
    <property type="match status" value="1"/>
</dbReference>
<comment type="pathway">
    <text evidence="9">Carbohydrate degradation; L-arabinose degradation via L-arabinitol; D-xylulose 5-phosphate from L-arabinose (fungal route): step 4/5.</text>
</comment>
<evidence type="ECO:0000256" key="7">
    <source>
        <dbReference type="ARBA" id="ARBA00023027"/>
    </source>
</evidence>
<evidence type="ECO:0000256" key="15">
    <source>
        <dbReference type="ARBA" id="ARBA00049317"/>
    </source>
</evidence>
<dbReference type="PANTHER" id="PTHR43161">
    <property type="entry name" value="SORBITOL DEHYDROGENASE"/>
    <property type="match status" value="1"/>
</dbReference>
<dbReference type="Proteomes" id="UP000782241">
    <property type="component" value="Unassembled WGS sequence"/>
</dbReference>
<evidence type="ECO:0000256" key="1">
    <source>
        <dbReference type="ARBA" id="ARBA00001947"/>
    </source>
</evidence>
<keyword evidence="6" id="KW-0560">Oxidoreductase</keyword>
<dbReference type="PANTHER" id="PTHR43161:SF9">
    <property type="entry name" value="SORBITOL DEHYDROGENASE"/>
    <property type="match status" value="1"/>
</dbReference>
<evidence type="ECO:0000256" key="6">
    <source>
        <dbReference type="ARBA" id="ARBA00023002"/>
    </source>
</evidence>
<dbReference type="Gene3D" id="3.90.180.10">
    <property type="entry name" value="Medium-chain alcohol dehydrogenases, catalytic domain"/>
    <property type="match status" value="1"/>
</dbReference>
<keyword evidence="5" id="KW-0054">Arabinose catabolism</keyword>
<dbReference type="InterPro" id="IPR020843">
    <property type="entry name" value="ER"/>
</dbReference>
<dbReference type="InterPro" id="IPR002328">
    <property type="entry name" value="ADH_Zn_CS"/>
</dbReference>
<keyword evidence="3 16" id="KW-0479">Metal-binding</keyword>
<evidence type="ECO:0000313" key="19">
    <source>
        <dbReference type="Proteomes" id="UP000782241"/>
    </source>
</evidence>
<evidence type="ECO:0000259" key="17">
    <source>
        <dbReference type="SMART" id="SM00829"/>
    </source>
</evidence>
<dbReference type="Pfam" id="PF08240">
    <property type="entry name" value="ADH_N"/>
    <property type="match status" value="1"/>
</dbReference>
<dbReference type="Gene3D" id="3.40.50.720">
    <property type="entry name" value="NAD(P)-binding Rossmann-like Domain"/>
    <property type="match status" value="1"/>
</dbReference>
<gene>
    <name evidence="18" type="ORF">KAF25_009138</name>
</gene>
<evidence type="ECO:0000256" key="5">
    <source>
        <dbReference type="ARBA" id="ARBA00022935"/>
    </source>
</evidence>
<dbReference type="GO" id="GO:0003939">
    <property type="term" value="F:L-iditol 2-dehydrogenase (NAD+) activity"/>
    <property type="evidence" value="ECO:0007669"/>
    <property type="project" value="TreeGrafter"/>
</dbReference>
<evidence type="ECO:0000256" key="13">
    <source>
        <dbReference type="ARBA" id="ARBA00038954"/>
    </source>
</evidence>
<dbReference type="InterPro" id="IPR013149">
    <property type="entry name" value="ADH-like_C"/>
</dbReference>
<dbReference type="InterPro" id="IPR036291">
    <property type="entry name" value="NAD(P)-bd_dom_sf"/>
</dbReference>
<dbReference type="GO" id="GO:0006062">
    <property type="term" value="P:sorbitol catabolic process"/>
    <property type="evidence" value="ECO:0007669"/>
    <property type="project" value="TreeGrafter"/>
</dbReference>
<accession>A0A9P7GTA4</accession>
<dbReference type="CDD" id="cd12148">
    <property type="entry name" value="fungal_TF_MHR"/>
    <property type="match status" value="1"/>
</dbReference>
<feature type="domain" description="Enoyl reductase (ER)" evidence="17">
    <location>
        <begin position="15"/>
        <end position="351"/>
    </location>
</feature>
<dbReference type="SUPFAM" id="SSF51735">
    <property type="entry name" value="NAD(P)-binding Rossmann-fold domains"/>
    <property type="match status" value="1"/>
</dbReference>
<dbReference type="GO" id="GO:0050019">
    <property type="term" value="F:L-arabinitol 4-dehydrogenase activity"/>
    <property type="evidence" value="ECO:0007669"/>
    <property type="project" value="UniProtKB-EC"/>
</dbReference>
<dbReference type="EMBL" id="JAGPUO010000027">
    <property type="protein sequence ID" value="KAG5655639.1"/>
    <property type="molecule type" value="Genomic_DNA"/>
</dbReference>
<evidence type="ECO:0000256" key="12">
    <source>
        <dbReference type="ARBA" id="ARBA00037881"/>
    </source>
</evidence>
<evidence type="ECO:0000256" key="2">
    <source>
        <dbReference type="ARBA" id="ARBA00008072"/>
    </source>
</evidence>
<evidence type="ECO:0000256" key="11">
    <source>
        <dbReference type="ARBA" id="ARBA00030139"/>
    </source>
</evidence>
<evidence type="ECO:0000256" key="4">
    <source>
        <dbReference type="ARBA" id="ARBA00022833"/>
    </source>
</evidence>
<proteinExistence type="inferred from homology"/>
<evidence type="ECO:0000256" key="8">
    <source>
        <dbReference type="ARBA" id="ARBA00024843"/>
    </source>
</evidence>
<dbReference type="GO" id="GO:0019568">
    <property type="term" value="P:arabinose catabolic process"/>
    <property type="evidence" value="ECO:0007669"/>
    <property type="project" value="UniProtKB-KW"/>
</dbReference>
<dbReference type="EC" id="1.1.1.9" evidence="10"/>
<dbReference type="Pfam" id="PF00107">
    <property type="entry name" value="ADH_zinc_N"/>
    <property type="match status" value="1"/>
</dbReference>
<evidence type="ECO:0000256" key="3">
    <source>
        <dbReference type="ARBA" id="ARBA00022723"/>
    </source>
</evidence>
<comment type="similarity">
    <text evidence="2 16">Belongs to the zinc-containing alcohol dehydrogenase family.</text>
</comment>
<dbReference type="GO" id="GO:0046526">
    <property type="term" value="F:D-xylulose reductase activity"/>
    <property type="evidence" value="ECO:0007669"/>
    <property type="project" value="UniProtKB-EC"/>
</dbReference>
<evidence type="ECO:0000313" key="18">
    <source>
        <dbReference type="EMBL" id="KAG5655639.1"/>
    </source>
</evidence>
<keyword evidence="19" id="KW-1185">Reference proteome</keyword>
<evidence type="ECO:0000256" key="9">
    <source>
        <dbReference type="ARBA" id="ARBA00025713"/>
    </source>
</evidence>
<keyword evidence="5" id="KW-0119">Carbohydrate metabolism</keyword>
<comment type="function">
    <text evidence="8">Xylitol dehydrogenase which catalyzes the conversion of xylitol to D-xylulose. Xylose is a major component of hemicelluloses such as xylan. Most fungi utilize D-xylose via three enzymatic reactions, xylose reductase (XR), xylitol dehydrogenase (XDH), and xylulokinase, to form xylulose 5-phosphate, which enters pentose phosphate pathway.</text>
</comment>
<comment type="pathway">
    <text evidence="12">Carbohydrate degradation; L-arabinose degradation via L-arabinitol; D-xylulose 5-phosphate from L-arabinose (fungal route): step 2/5.</text>
</comment>
<keyword evidence="7" id="KW-0520">NAD</keyword>
<evidence type="ECO:0000256" key="14">
    <source>
        <dbReference type="ARBA" id="ARBA00039783"/>
    </source>
</evidence>
<dbReference type="SUPFAM" id="SSF50129">
    <property type="entry name" value="GroES-like"/>
    <property type="match status" value="1"/>
</dbReference>
<sequence>MAIKEMKNEAFVLKGPLDVSFEDRPVPKISDPYSVLIRVDCTGICGSDVHYWCDGKLGPFVLESPMVLGHESAGTVIQVGAKVQLLQQGDRVAMEPGIPCRRCDRCKEGNYNICLEMAFAATPPYDGTLATYYVLPEDFCYKLPENVSLEEGSMLEPLSVAVHILRQSNIKHGDTVVVFGAGPIGLLCCAVARAYGARKIIAVDIQHQRLEFASEFAATATYKPSSGSPEENAQALKKEHNLGTGADVALDASGAEVSVQTAIHVLRHGGSYVQGGLGHEQVHFPIAGACTKELTIRGSFRYSAGDYQTALNLVEAGKVDVKRLITSKVSFKEAESAFQAVKAGKEIKVLIAGPQYQILDRLDYLIQLVESNSSNSTGNRTMANPQETVLEQETSIASSYLGLGFQDQDISWDTEDTNAVREDLARANEAQLSSQARIGFCEDMLEWPIFHGRYSRTKIESLIFDPSLDWQRHEENATISGEPDDTARMDYQDPRSNLGAGRGVREEDVMQLVDSFLLNVHIKNPILDPAFLQRIAKSVAATGFGWEAQSCLVLIACALGAIASPFVNMSIQTNSGILQDSDNSLRNTSGYSTAELYYTSSRKRMGLLTNTLLATECYFLAGVYEMYSLRPLQASISFNRACVAFQTFTHMKPKSYVAESQSAEARTSRLYWSCLKSEHEMSMEFRIPSSGVARMNYTSSFPPPPATTFTGDSFQHSGIAQPGSALHIQEPLYRGWYYYLADIAARRLLQRVTDSLYTENESGLDFAPLPHLTQTAAEFERQLDQWYRTLPGVISFDVDVAAEDELAYHLQARAFEIKERIYRPFLFRIIHQPLEESERATLQSFVQIHALTCIKLIQQWDIRHRHHGTWIMARQSFASALLLLIAQKAGLLDSLRKECEQIVNLSISTLRYWEAEAPDLKASRQVLEDIIEQLYI</sequence>
<protein>
    <recommendedName>
        <fullName evidence="14">L-arabinitol 4-dehydrogenase</fullName>
        <ecNumber evidence="13">1.1.1.12</ecNumber>
        <ecNumber evidence="10">1.1.1.9</ecNumber>
    </recommendedName>
    <alternativeName>
        <fullName evidence="11">Xylitol dehydrogenase A</fullName>
    </alternativeName>
</protein>
<organism evidence="18 19">
    <name type="scientific">Fusarium avenaceum</name>
    <dbReference type="NCBI Taxonomy" id="40199"/>
    <lineage>
        <taxon>Eukaryota</taxon>
        <taxon>Fungi</taxon>
        <taxon>Dikarya</taxon>
        <taxon>Ascomycota</taxon>
        <taxon>Pezizomycotina</taxon>
        <taxon>Sordariomycetes</taxon>
        <taxon>Hypocreomycetidae</taxon>
        <taxon>Hypocreales</taxon>
        <taxon>Nectriaceae</taxon>
        <taxon>Fusarium</taxon>
        <taxon>Fusarium tricinctum species complex</taxon>
    </lineage>
</organism>
<comment type="caution">
    <text evidence="18">The sequence shown here is derived from an EMBL/GenBank/DDBJ whole genome shotgun (WGS) entry which is preliminary data.</text>
</comment>
<comment type="cofactor">
    <cofactor evidence="1 16">
        <name>Zn(2+)</name>
        <dbReference type="ChEBI" id="CHEBI:29105"/>
    </cofactor>
</comment>
<dbReference type="InterPro" id="IPR013154">
    <property type="entry name" value="ADH-like_N"/>
</dbReference>
<keyword evidence="4 16" id="KW-0862">Zinc</keyword>
<dbReference type="InterPro" id="IPR011032">
    <property type="entry name" value="GroES-like_sf"/>
</dbReference>